<dbReference type="Proteomes" id="UP001241377">
    <property type="component" value="Unassembled WGS sequence"/>
</dbReference>
<keyword evidence="2" id="KW-1185">Reference proteome</keyword>
<evidence type="ECO:0000313" key="2">
    <source>
        <dbReference type="Proteomes" id="UP001241377"/>
    </source>
</evidence>
<evidence type="ECO:0000313" key="1">
    <source>
        <dbReference type="EMBL" id="KAJ9103518.1"/>
    </source>
</evidence>
<protein>
    <submittedName>
        <fullName evidence="1">Uncharacterized protein</fullName>
    </submittedName>
</protein>
<accession>A0ACC2VWJ3</accession>
<proteinExistence type="predicted"/>
<organism evidence="1 2">
    <name type="scientific">Naganishia cerealis</name>
    <dbReference type="NCBI Taxonomy" id="610337"/>
    <lineage>
        <taxon>Eukaryota</taxon>
        <taxon>Fungi</taxon>
        <taxon>Dikarya</taxon>
        <taxon>Basidiomycota</taxon>
        <taxon>Agaricomycotina</taxon>
        <taxon>Tremellomycetes</taxon>
        <taxon>Filobasidiales</taxon>
        <taxon>Filobasidiaceae</taxon>
        <taxon>Naganishia</taxon>
    </lineage>
</organism>
<gene>
    <name evidence="1" type="ORF">QFC19_004286</name>
</gene>
<reference evidence="1" key="1">
    <citation type="submission" date="2023-04" db="EMBL/GenBank/DDBJ databases">
        <title>Draft Genome sequencing of Naganishia species isolated from polar environments using Oxford Nanopore Technology.</title>
        <authorList>
            <person name="Leo P."/>
            <person name="Venkateswaran K."/>
        </authorList>
    </citation>
    <scope>NUCLEOTIDE SEQUENCE</scope>
    <source>
        <strain evidence="1">MNA-CCFEE 5261</strain>
    </source>
</reference>
<dbReference type="EMBL" id="JASBWR010000045">
    <property type="protein sequence ID" value="KAJ9103518.1"/>
    <property type="molecule type" value="Genomic_DNA"/>
</dbReference>
<name>A0ACC2VWJ3_9TREE</name>
<comment type="caution">
    <text evidence="1">The sequence shown here is derived from an EMBL/GenBank/DDBJ whole genome shotgun (WGS) entry which is preliminary data.</text>
</comment>
<sequence>MSFEATTKYLTDPKWPLEEISKLEYAVGLSPTSQFVQKPYLDLFSHAKSASRSNAILLSRLLDLYLITGPPLPSELISFEPDSSIDDPFYPITVLSFYTRWVQRSDSNTNQYLWESVKPAIEKWMKKFSDNTDEDQDLYISELVNLIAAVSYAQPAYAQDQTTKYGWFSPDFLDPTSIDHHILFLSKFNPDAIPEDPGYQILGLLLLLTKRYFPILLNIILSSKTFEILKSTLLSQKLSRLSYDFLYQFLVQSTRFPCSADYLLNLLPSMVSDYLVSLPSAISDPEIWNLKKEALHNLLGHSDLGMWEDKITSTYTLMVNGKNVKDIEPTVDIMDEAA</sequence>